<dbReference type="PANTHER" id="PTHR43547">
    <property type="entry name" value="TWO-COMPONENT HISTIDINE KINASE"/>
    <property type="match status" value="1"/>
</dbReference>
<gene>
    <name evidence="9" type="ORF">GCM10023156_40880</name>
</gene>
<proteinExistence type="predicted"/>
<dbReference type="CDD" id="cd00082">
    <property type="entry name" value="HisKA"/>
    <property type="match status" value="1"/>
</dbReference>
<evidence type="ECO:0000259" key="7">
    <source>
        <dbReference type="PROSITE" id="PS50109"/>
    </source>
</evidence>
<dbReference type="Pfam" id="PF00072">
    <property type="entry name" value="Response_reg"/>
    <property type="match status" value="1"/>
</dbReference>
<dbReference type="PROSITE" id="PS50109">
    <property type="entry name" value="HIS_KIN"/>
    <property type="match status" value="1"/>
</dbReference>
<dbReference type="Gene3D" id="3.40.50.2300">
    <property type="match status" value="1"/>
</dbReference>
<dbReference type="SMART" id="SM00387">
    <property type="entry name" value="HATPase_c"/>
    <property type="match status" value="1"/>
</dbReference>
<evidence type="ECO:0000256" key="1">
    <source>
        <dbReference type="ARBA" id="ARBA00000085"/>
    </source>
</evidence>
<organism evidence="9 10">
    <name type="scientific">Novipirellula rosea</name>
    <dbReference type="NCBI Taxonomy" id="1031540"/>
    <lineage>
        <taxon>Bacteria</taxon>
        <taxon>Pseudomonadati</taxon>
        <taxon>Planctomycetota</taxon>
        <taxon>Planctomycetia</taxon>
        <taxon>Pirellulales</taxon>
        <taxon>Pirellulaceae</taxon>
        <taxon>Novipirellula</taxon>
    </lineage>
</organism>
<dbReference type="InterPro" id="IPR004358">
    <property type="entry name" value="Sig_transdc_His_kin-like_C"/>
</dbReference>
<dbReference type="SUPFAM" id="SSF47384">
    <property type="entry name" value="Homodimeric domain of signal transducing histidine kinase"/>
    <property type="match status" value="1"/>
</dbReference>
<feature type="domain" description="Response regulatory" evidence="8">
    <location>
        <begin position="438"/>
        <end position="554"/>
    </location>
</feature>
<keyword evidence="3 4" id="KW-0597">Phosphoprotein</keyword>
<keyword evidence="10" id="KW-1185">Reference proteome</keyword>
<protein>
    <recommendedName>
        <fullName evidence="2">histidine kinase</fullName>
        <ecNumber evidence="2">2.7.13.3</ecNumber>
    </recommendedName>
</protein>
<dbReference type="SMART" id="SM00448">
    <property type="entry name" value="REC"/>
    <property type="match status" value="1"/>
</dbReference>
<dbReference type="PANTHER" id="PTHR43547:SF2">
    <property type="entry name" value="HYBRID SIGNAL TRANSDUCTION HISTIDINE KINASE C"/>
    <property type="match status" value="1"/>
</dbReference>
<dbReference type="Gene3D" id="1.10.287.130">
    <property type="match status" value="1"/>
</dbReference>
<feature type="region of interest" description="Disordered" evidence="6">
    <location>
        <begin position="416"/>
        <end position="435"/>
    </location>
</feature>
<dbReference type="InterPro" id="IPR003594">
    <property type="entry name" value="HATPase_dom"/>
</dbReference>
<dbReference type="EC" id="2.7.13.3" evidence="2"/>
<dbReference type="InterPro" id="IPR001789">
    <property type="entry name" value="Sig_transdc_resp-reg_receiver"/>
</dbReference>
<comment type="catalytic activity">
    <reaction evidence="1">
        <text>ATP + protein L-histidine = ADP + protein N-phospho-L-histidine.</text>
        <dbReference type="EC" id="2.7.13.3"/>
    </reaction>
</comment>
<reference evidence="10" key="1">
    <citation type="journal article" date="2019" name="Int. J. Syst. Evol. Microbiol.">
        <title>The Global Catalogue of Microorganisms (GCM) 10K type strain sequencing project: providing services to taxonomists for standard genome sequencing and annotation.</title>
        <authorList>
            <consortium name="The Broad Institute Genomics Platform"/>
            <consortium name="The Broad Institute Genome Sequencing Center for Infectious Disease"/>
            <person name="Wu L."/>
            <person name="Ma J."/>
        </authorList>
    </citation>
    <scope>NUCLEOTIDE SEQUENCE [LARGE SCALE GENOMIC DNA]</scope>
    <source>
        <strain evidence="10">JCM 17759</strain>
    </source>
</reference>
<feature type="modified residue" description="4-aspartylphosphate" evidence="4">
    <location>
        <position position="487"/>
    </location>
</feature>
<evidence type="ECO:0000256" key="5">
    <source>
        <dbReference type="SAM" id="Coils"/>
    </source>
</evidence>
<dbReference type="InterPro" id="IPR011006">
    <property type="entry name" value="CheY-like_superfamily"/>
</dbReference>
<comment type="caution">
    <text evidence="9">The sequence shown here is derived from an EMBL/GenBank/DDBJ whole genome shotgun (WGS) entry which is preliminary data.</text>
</comment>
<dbReference type="SUPFAM" id="SSF52172">
    <property type="entry name" value="CheY-like"/>
    <property type="match status" value="1"/>
</dbReference>
<dbReference type="InterPro" id="IPR036097">
    <property type="entry name" value="HisK_dim/P_sf"/>
</dbReference>
<accession>A0ABP8N6N6</accession>
<keyword evidence="5" id="KW-0175">Coiled coil</keyword>
<dbReference type="SMART" id="SM00388">
    <property type="entry name" value="HisKA"/>
    <property type="match status" value="1"/>
</dbReference>
<evidence type="ECO:0000256" key="3">
    <source>
        <dbReference type="ARBA" id="ARBA00022553"/>
    </source>
</evidence>
<dbReference type="InterPro" id="IPR036890">
    <property type="entry name" value="HATPase_C_sf"/>
</dbReference>
<dbReference type="Pfam" id="PF00512">
    <property type="entry name" value="HisKA"/>
    <property type="match status" value="1"/>
</dbReference>
<dbReference type="SUPFAM" id="SSF55874">
    <property type="entry name" value="ATPase domain of HSP90 chaperone/DNA topoisomerase II/histidine kinase"/>
    <property type="match status" value="1"/>
</dbReference>
<dbReference type="InterPro" id="IPR005467">
    <property type="entry name" value="His_kinase_dom"/>
</dbReference>
<dbReference type="Proteomes" id="UP001500840">
    <property type="component" value="Unassembled WGS sequence"/>
</dbReference>
<dbReference type="Gene3D" id="3.30.565.10">
    <property type="entry name" value="Histidine kinase-like ATPase, C-terminal domain"/>
    <property type="match status" value="1"/>
</dbReference>
<dbReference type="PRINTS" id="PR00344">
    <property type="entry name" value="BCTRLSENSOR"/>
</dbReference>
<dbReference type="Pfam" id="PF02518">
    <property type="entry name" value="HATPase_c"/>
    <property type="match status" value="1"/>
</dbReference>
<feature type="domain" description="Histidine kinase" evidence="7">
    <location>
        <begin position="196"/>
        <end position="414"/>
    </location>
</feature>
<evidence type="ECO:0000256" key="2">
    <source>
        <dbReference type="ARBA" id="ARBA00012438"/>
    </source>
</evidence>
<dbReference type="PROSITE" id="PS50110">
    <property type="entry name" value="RESPONSE_REGULATORY"/>
    <property type="match status" value="1"/>
</dbReference>
<evidence type="ECO:0000259" key="8">
    <source>
        <dbReference type="PROSITE" id="PS50110"/>
    </source>
</evidence>
<sequence length="559" mass="61856">MHVTGNDPEGENRRLARTMRDLVALSTLPAIWNGQNPEGIARSLAEVLFDTLLVDFVYIRLRGLVGEEVIEVVRTRIGSDPDNVEAVKASLKSILSLEGANTPATIPDPFGDGILHLAITRFGIAGDLGVLITGSQNNEYPTERDRLLLGVGANQTTMVVQRLRAEERLREQGERLRELADRLSEADRRKDEFLATLAHELRNPLAPIRTGLEVMKLAKDDPATIEEIRCTMERQTNQLVMLVDDLLDVSRISKGKLELRKCRVKLADVVQSAVEASRPFIVEFNHELTVAIPEQPIFLDADPNRLAQVLSNLLNNSTKYTPEGGRIRLSSEQQGSDVVISVEDNGLGIPSTMLERIFEMFAQIDRPHEKGYTGLGIGLSLVKSLVEMHAGRIEVYSEGTGKGSVFSVRLPILHEPSGEDCAPSHSDGSPQKTTNKRKVLVVDDNKAAATMLSMVVRMLGNDVRKAHDGKEGIEVAEEFMPDVILMDIGMPKMNGYDAARHIRRQPWSNGMMLVALTGWGQEEDKIKTKDAGFDHHLVKPAEPAAIQNLLNNFTKERAR</sequence>
<evidence type="ECO:0000313" key="9">
    <source>
        <dbReference type="EMBL" id="GAA4460197.1"/>
    </source>
</evidence>
<evidence type="ECO:0000313" key="10">
    <source>
        <dbReference type="Proteomes" id="UP001500840"/>
    </source>
</evidence>
<name>A0ABP8N6N6_9BACT</name>
<evidence type="ECO:0000256" key="4">
    <source>
        <dbReference type="PROSITE-ProRule" id="PRU00169"/>
    </source>
</evidence>
<dbReference type="CDD" id="cd17580">
    <property type="entry name" value="REC_2_DhkD-like"/>
    <property type="match status" value="1"/>
</dbReference>
<evidence type="ECO:0000256" key="6">
    <source>
        <dbReference type="SAM" id="MobiDB-lite"/>
    </source>
</evidence>
<dbReference type="InterPro" id="IPR003661">
    <property type="entry name" value="HisK_dim/P_dom"/>
</dbReference>
<feature type="coiled-coil region" evidence="5">
    <location>
        <begin position="162"/>
        <end position="196"/>
    </location>
</feature>
<dbReference type="EMBL" id="BAABGA010000049">
    <property type="protein sequence ID" value="GAA4460197.1"/>
    <property type="molecule type" value="Genomic_DNA"/>
</dbReference>